<dbReference type="Pfam" id="PF01243">
    <property type="entry name" value="PNPOx_N"/>
    <property type="match status" value="1"/>
</dbReference>
<dbReference type="InterPro" id="IPR052019">
    <property type="entry name" value="F420H2_bilvrd_red/Heme_oxyg"/>
</dbReference>
<dbReference type="PANTHER" id="PTHR35176">
    <property type="entry name" value="HEME OXYGENASE HI_0854-RELATED"/>
    <property type="match status" value="1"/>
</dbReference>
<evidence type="ECO:0000259" key="2">
    <source>
        <dbReference type="Pfam" id="PF01243"/>
    </source>
</evidence>
<dbReference type="InterPro" id="IPR011576">
    <property type="entry name" value="Pyridox_Oxase_N"/>
</dbReference>
<dbReference type="GO" id="GO:0070967">
    <property type="term" value="F:coenzyme F420 binding"/>
    <property type="evidence" value="ECO:0007669"/>
    <property type="project" value="TreeGrafter"/>
</dbReference>
<dbReference type="NCBIfam" id="TIGR03618">
    <property type="entry name" value="Rv1155_F420"/>
    <property type="match status" value="1"/>
</dbReference>
<dbReference type="AlphaFoldDB" id="A0A6J7H4Y0"/>
<gene>
    <name evidence="3" type="ORF">UFOPK3609_00912</name>
</gene>
<sequence>MDLPPALLELLRSPAPCFVATLMPDGGPQMTQTWVDVDDAGRIVVNTVAGFQKVRNVERDPRVALNIADPANPSRYFGVRGRVVAMTTDGAAEHIEALAQKCLGGPYPWFGGRDQQRVVLTVEADTVHSPQG</sequence>
<proteinExistence type="predicted"/>
<dbReference type="Gene3D" id="2.30.110.10">
    <property type="entry name" value="Electron Transport, Fmn-binding Protein, Chain A"/>
    <property type="match status" value="1"/>
</dbReference>
<reference evidence="3" key="1">
    <citation type="submission" date="2020-05" db="EMBL/GenBank/DDBJ databases">
        <authorList>
            <person name="Chiriac C."/>
            <person name="Salcher M."/>
            <person name="Ghai R."/>
            <person name="Kavagutti S V."/>
        </authorList>
    </citation>
    <scope>NUCLEOTIDE SEQUENCE</scope>
</reference>
<organism evidence="3">
    <name type="scientific">freshwater metagenome</name>
    <dbReference type="NCBI Taxonomy" id="449393"/>
    <lineage>
        <taxon>unclassified sequences</taxon>
        <taxon>metagenomes</taxon>
        <taxon>ecological metagenomes</taxon>
    </lineage>
</organism>
<keyword evidence="1" id="KW-0560">Oxidoreductase</keyword>
<accession>A0A6J7H4Y0</accession>
<dbReference type="PANTHER" id="PTHR35176:SF6">
    <property type="entry name" value="HEME OXYGENASE HI_0854-RELATED"/>
    <property type="match status" value="1"/>
</dbReference>
<dbReference type="SUPFAM" id="SSF50475">
    <property type="entry name" value="FMN-binding split barrel"/>
    <property type="match status" value="1"/>
</dbReference>
<feature type="domain" description="Pyridoxamine 5'-phosphate oxidase N-terminal" evidence="2">
    <location>
        <begin position="3"/>
        <end position="128"/>
    </location>
</feature>
<dbReference type="InterPro" id="IPR012349">
    <property type="entry name" value="Split_barrel_FMN-bd"/>
</dbReference>
<evidence type="ECO:0000256" key="1">
    <source>
        <dbReference type="ARBA" id="ARBA00023002"/>
    </source>
</evidence>
<protein>
    <submittedName>
        <fullName evidence="3">Unannotated protein</fullName>
    </submittedName>
</protein>
<dbReference type="GO" id="GO:0005829">
    <property type="term" value="C:cytosol"/>
    <property type="evidence" value="ECO:0007669"/>
    <property type="project" value="TreeGrafter"/>
</dbReference>
<name>A0A6J7H4Y0_9ZZZZ</name>
<dbReference type="InterPro" id="IPR019920">
    <property type="entry name" value="F420-binding_dom_put"/>
</dbReference>
<dbReference type="EMBL" id="CAFBMQ010000127">
    <property type="protein sequence ID" value="CAB4911813.1"/>
    <property type="molecule type" value="Genomic_DNA"/>
</dbReference>
<dbReference type="GO" id="GO:0016627">
    <property type="term" value="F:oxidoreductase activity, acting on the CH-CH group of donors"/>
    <property type="evidence" value="ECO:0007669"/>
    <property type="project" value="TreeGrafter"/>
</dbReference>
<evidence type="ECO:0000313" key="3">
    <source>
        <dbReference type="EMBL" id="CAB4911813.1"/>
    </source>
</evidence>